<dbReference type="Pfam" id="PF02446">
    <property type="entry name" value="Glyco_hydro_77"/>
    <property type="match status" value="2"/>
</dbReference>
<dbReference type="EC" id="2.4.1.25" evidence="3"/>
<dbReference type="EMBL" id="JACHNA010000001">
    <property type="protein sequence ID" value="MBB4735243.1"/>
    <property type="molecule type" value="Genomic_DNA"/>
</dbReference>
<dbReference type="GO" id="GO:0005975">
    <property type="term" value="P:carbohydrate metabolic process"/>
    <property type="evidence" value="ECO:0007669"/>
    <property type="project" value="InterPro"/>
</dbReference>
<accession>A0A7W7M330</accession>
<comment type="similarity">
    <text evidence="2">Belongs to the disproportionating enzyme family.</text>
</comment>
<sequence length="1154" mass="123526">MSIPQHASEPALHRLARLHGVQPVYDDQHGVPTTVADAALLRVLAALDVDVSAPAADPRRPVVDPARVEAAITAAEDALWTRRIAPTVVCVQGQQSCVQIHVAASEAAYVRAHLSLEGHSAARPLPVGAATVAAPTGSPSPADPVDRHESATTRTVDGVERVRLSVTVPDDVPSGVHTLVVRVCPPGRPEDQAHSTLLCSPPRLTTADAFLDRRGWGVAAQLYSVTSSDAHGHGSWGHGDLADAGSLAEHAAQHGADFLLVNPLHATDPGQAPGQAPVDSPYSPVSRRFLNTGYVRVRDIPEFQRLPHHEQARLHRVGADLQARLEQTGRIDRAATEPAQAAALALVWAQGRSADRETTFRRFCRDQGPDLDEFARWCAHRPGAHPDPEFHRWCQWIADEQLASVQERARAAGMRLGLMLDLAVGADRHAADLALLGDQLVRSMSVGAPPDMYNQLGQDWSQHPWHPRVLAEHGYAGLRQMFAAVMRHCGALRIDHVLGLFRLWWVPEGSPAHEGAYVRYDHEAMLACLLIEADRAGVVVIGEDLGTFEPWVQRRLSEAGVLGTSILWFEQDEAGPRSPARYRRLCLAAVTTHDLPPTAGFLTGAHLRLRERLGLVTADAAAERRSHAQTVAAFLEAAGTSAQDGTIEQVDGLHRLLCRAPSALHQVALVDAVGDIRIQNQPGTTQEQHPNWTAALADPDGQVVTLERLSGRRGGTKVADRAARLFDTVDTALRAPRVGIAVSYHTDPLDQPGRGDAGGMNTYVRHAARAAAEAGLRMLVFTRSSTGRAHVREPEQMPGVSVVALPVGPTGPADKDQLAAGAEQFARACLDWLRATPVSGRPLGPGEVCFVHGHYWMSAPAARQIAAALSAPWWHTMHTIAAVKIAQDAQAHEPELRLSTERAIARDAARLIANSPGEAQVIVDTLGADPDRVEAIAPGVDTGTFTPDGHQHWPGTEDPTQPLRVLFAGRLQRHKGPHVLVAALGLLRRRARQRGQDDPGLVLHINGERSGPEELDILALADAEGVADLVSTSTPVPASSLAAQFRAADVVAMPSFSETYGLVALEAQACGTAVLAHRVGGLIHAVDDGVSGRLVDENSAEAWADALEGVLADRGAWRDLSAGAIAHAAAHDWSEYVRRLLGGDTGCDRPVTAP</sequence>
<comment type="caution">
    <text evidence="14">The sequence shown here is derived from an EMBL/GenBank/DDBJ whole genome shotgun (WGS) entry which is preliminary data.</text>
</comment>
<evidence type="ECO:0000313" key="15">
    <source>
        <dbReference type="Proteomes" id="UP000540191"/>
    </source>
</evidence>
<dbReference type="SUPFAM" id="SSF53756">
    <property type="entry name" value="UDP-Glycosyltransferase/glycogen phosphorylase"/>
    <property type="match status" value="1"/>
</dbReference>
<keyword evidence="15" id="KW-1185">Reference proteome</keyword>
<evidence type="ECO:0000256" key="3">
    <source>
        <dbReference type="ARBA" id="ARBA00012560"/>
    </source>
</evidence>
<dbReference type="Pfam" id="PF13579">
    <property type="entry name" value="Glyco_trans_4_4"/>
    <property type="match status" value="1"/>
</dbReference>
<keyword evidence="5" id="KW-0328">Glycosyltransferase</keyword>
<evidence type="ECO:0000256" key="6">
    <source>
        <dbReference type="ARBA" id="ARBA00022679"/>
    </source>
</evidence>
<dbReference type="InterPro" id="IPR028098">
    <property type="entry name" value="Glyco_trans_4-like_N"/>
</dbReference>
<evidence type="ECO:0000256" key="10">
    <source>
        <dbReference type="SAM" id="MobiDB-lite"/>
    </source>
</evidence>
<comment type="catalytic activity">
    <reaction evidence="1">
        <text>Transfers a segment of a (1-&gt;4)-alpha-D-glucan to a new position in an acceptor, which may be glucose or a (1-&gt;4)-alpha-D-glucan.</text>
        <dbReference type="EC" id="2.4.1.25"/>
    </reaction>
</comment>
<dbReference type="Proteomes" id="UP000540191">
    <property type="component" value="Unassembled WGS sequence"/>
</dbReference>
<dbReference type="AlphaFoldDB" id="A0A7W7M330"/>
<protein>
    <recommendedName>
        <fullName evidence="4">4-alpha-glucanotransferase</fullName>
        <ecNumber evidence="3">2.4.1.25</ecNumber>
    </recommendedName>
    <alternativeName>
        <fullName evidence="8">Amylomaltase</fullName>
    </alternativeName>
    <alternativeName>
        <fullName evidence="9">Disproportionating enzyme</fullName>
    </alternativeName>
</protein>
<evidence type="ECO:0000256" key="2">
    <source>
        <dbReference type="ARBA" id="ARBA00005684"/>
    </source>
</evidence>
<dbReference type="GO" id="GO:0004134">
    <property type="term" value="F:4-alpha-glucanotransferase activity"/>
    <property type="evidence" value="ECO:0007669"/>
    <property type="project" value="UniProtKB-EC"/>
</dbReference>
<dbReference type="PANTHER" id="PTHR32438:SF5">
    <property type="entry name" value="4-ALPHA-GLUCANOTRANSFERASE DPE1, CHLOROPLASTIC_AMYLOPLASTIC"/>
    <property type="match status" value="1"/>
</dbReference>
<dbReference type="SUPFAM" id="SSF51445">
    <property type="entry name" value="(Trans)glycosidases"/>
    <property type="match status" value="1"/>
</dbReference>
<dbReference type="InterPro" id="IPR003385">
    <property type="entry name" value="Glyco_hydro_77"/>
</dbReference>
<dbReference type="InterPro" id="IPR048458">
    <property type="entry name" value="MalQ_N"/>
</dbReference>
<evidence type="ECO:0000259" key="13">
    <source>
        <dbReference type="Pfam" id="PF21226"/>
    </source>
</evidence>
<organism evidence="14 15">
    <name type="scientific">Micrococcus cohnii</name>
    <dbReference type="NCBI Taxonomy" id="993416"/>
    <lineage>
        <taxon>Bacteria</taxon>
        <taxon>Bacillati</taxon>
        <taxon>Actinomycetota</taxon>
        <taxon>Actinomycetes</taxon>
        <taxon>Micrococcales</taxon>
        <taxon>Micrococcaceae</taxon>
        <taxon>Micrococcus</taxon>
    </lineage>
</organism>
<evidence type="ECO:0000259" key="11">
    <source>
        <dbReference type="Pfam" id="PF00534"/>
    </source>
</evidence>
<feature type="domain" description="Glycosyltransferase subfamily 4-like N-terminal" evidence="12">
    <location>
        <begin position="758"/>
        <end position="939"/>
    </location>
</feature>
<evidence type="ECO:0000256" key="4">
    <source>
        <dbReference type="ARBA" id="ARBA00020295"/>
    </source>
</evidence>
<gene>
    <name evidence="14" type="ORF">HDA30_000751</name>
</gene>
<evidence type="ECO:0000313" key="14">
    <source>
        <dbReference type="EMBL" id="MBB4735243.1"/>
    </source>
</evidence>
<dbReference type="PANTHER" id="PTHR32438">
    <property type="entry name" value="4-ALPHA-GLUCANOTRANSFERASE DPE1, CHLOROPLASTIC/AMYLOPLASTIC"/>
    <property type="match status" value="1"/>
</dbReference>
<dbReference type="RefSeq" id="WP_184241155.1">
    <property type="nucleotide sequence ID" value="NZ_JACHNA010000001.1"/>
</dbReference>
<keyword evidence="6 14" id="KW-0808">Transferase</keyword>
<evidence type="ECO:0000259" key="12">
    <source>
        <dbReference type="Pfam" id="PF13579"/>
    </source>
</evidence>
<dbReference type="Gene3D" id="3.20.20.80">
    <property type="entry name" value="Glycosidases"/>
    <property type="match status" value="2"/>
</dbReference>
<proteinExistence type="inferred from homology"/>
<evidence type="ECO:0000256" key="7">
    <source>
        <dbReference type="ARBA" id="ARBA00023277"/>
    </source>
</evidence>
<dbReference type="Gene3D" id="3.40.50.2000">
    <property type="entry name" value="Glycogen Phosphorylase B"/>
    <property type="match status" value="2"/>
</dbReference>
<dbReference type="Pfam" id="PF21226">
    <property type="entry name" value="MalQ_N"/>
    <property type="match status" value="1"/>
</dbReference>
<keyword evidence="7" id="KW-0119">Carbohydrate metabolism</keyword>
<dbReference type="InterPro" id="IPR001296">
    <property type="entry name" value="Glyco_trans_1"/>
</dbReference>
<name>A0A7W7M330_9MICC</name>
<feature type="domain" description="Glycosyl transferase family 1" evidence="11">
    <location>
        <begin position="959"/>
        <end position="1120"/>
    </location>
</feature>
<feature type="region of interest" description="Disordered" evidence="10">
    <location>
        <begin position="131"/>
        <end position="153"/>
    </location>
</feature>
<feature type="domain" description="MalQ N-terminal beta-sandwich" evidence="13">
    <location>
        <begin position="85"/>
        <end position="201"/>
    </location>
</feature>
<evidence type="ECO:0000256" key="8">
    <source>
        <dbReference type="ARBA" id="ARBA00031423"/>
    </source>
</evidence>
<dbReference type="Pfam" id="PF00534">
    <property type="entry name" value="Glycos_transf_1"/>
    <property type="match status" value="1"/>
</dbReference>
<evidence type="ECO:0000256" key="5">
    <source>
        <dbReference type="ARBA" id="ARBA00022676"/>
    </source>
</evidence>
<evidence type="ECO:0000256" key="1">
    <source>
        <dbReference type="ARBA" id="ARBA00000439"/>
    </source>
</evidence>
<dbReference type="InterPro" id="IPR017853">
    <property type="entry name" value="GH"/>
</dbReference>
<feature type="compositionally biased region" description="Basic and acidic residues" evidence="10">
    <location>
        <begin position="144"/>
        <end position="153"/>
    </location>
</feature>
<reference evidence="14 15" key="1">
    <citation type="submission" date="2020-08" db="EMBL/GenBank/DDBJ databases">
        <title>Sequencing the genomes of 1000 actinobacteria strains.</title>
        <authorList>
            <person name="Klenk H.-P."/>
        </authorList>
    </citation>
    <scope>NUCLEOTIDE SEQUENCE [LARGE SCALE GENOMIC DNA]</scope>
    <source>
        <strain evidence="14 15">DSM 23974</strain>
    </source>
</reference>
<evidence type="ECO:0000256" key="9">
    <source>
        <dbReference type="ARBA" id="ARBA00031501"/>
    </source>
</evidence>